<evidence type="ECO:0000313" key="1">
    <source>
        <dbReference type="EMBL" id="MBB2181691.1"/>
    </source>
</evidence>
<dbReference type="Pfam" id="PF24741">
    <property type="entry name" value="AlkZ-rel"/>
    <property type="match status" value="1"/>
</dbReference>
<dbReference type="RefSeq" id="WP_228351458.1">
    <property type="nucleotide sequence ID" value="NZ_JACEGA010000001.1"/>
</dbReference>
<protein>
    <submittedName>
        <fullName evidence="1">Uncharacterized protein</fullName>
    </submittedName>
</protein>
<evidence type="ECO:0000313" key="2">
    <source>
        <dbReference type="Proteomes" id="UP000574276"/>
    </source>
</evidence>
<dbReference type="Proteomes" id="UP000574276">
    <property type="component" value="Unassembled WGS sequence"/>
</dbReference>
<reference evidence="1 2" key="1">
    <citation type="submission" date="2020-07" db="EMBL/GenBank/DDBJ databases">
        <title>Characterization and genome sequencing of isolate MD1, a novel member within the family Lachnospiraceae.</title>
        <authorList>
            <person name="Rettenmaier R."/>
            <person name="Di Bello L."/>
            <person name="Zinser C."/>
            <person name="Scheitz K."/>
            <person name="Liebl W."/>
            <person name="Zverlov V."/>
        </authorList>
    </citation>
    <scope>NUCLEOTIDE SEQUENCE [LARGE SCALE GENOMIC DNA]</scope>
    <source>
        <strain evidence="1 2">MD1</strain>
    </source>
</reference>
<dbReference type="AlphaFoldDB" id="A0A839JZ01"/>
<proteinExistence type="predicted"/>
<name>A0A839JZ01_9FIRM</name>
<sequence>MITIDGKWIMEGLSRSDSRRIKTSQELVDYVNEVGFLPLFKNSVKGFSVEEMTASDSWWAGVPGEDPWEWREVIAAEGNLAYGKLFGNRAGYISKEWYPYFASYRRDGYDFDSRYEDGLASHRTKRIMDVLSIYDMLPSNELRVMAGFGVGGEKGYEGALTSLQMQTYITIRCFKKRTNKKNVEYGWPVAYYSISEKLFGEDYVRSAYKYGTDECKARIMDHLAKRYPDATRKEIEKVIK</sequence>
<organism evidence="1 2">
    <name type="scientific">Variimorphobacter saccharofermentans</name>
    <dbReference type="NCBI Taxonomy" id="2755051"/>
    <lineage>
        <taxon>Bacteria</taxon>
        <taxon>Bacillati</taxon>
        <taxon>Bacillota</taxon>
        <taxon>Clostridia</taxon>
        <taxon>Lachnospirales</taxon>
        <taxon>Lachnospiraceae</taxon>
        <taxon>Variimorphobacter</taxon>
    </lineage>
</organism>
<gene>
    <name evidence="1" type="ORF">H0486_02215</name>
</gene>
<comment type="caution">
    <text evidence="1">The sequence shown here is derived from an EMBL/GenBank/DDBJ whole genome shotgun (WGS) entry which is preliminary data.</text>
</comment>
<accession>A0A839JZ01</accession>
<dbReference type="EMBL" id="JACEGA010000001">
    <property type="protein sequence ID" value="MBB2181691.1"/>
    <property type="molecule type" value="Genomic_DNA"/>
</dbReference>
<dbReference type="InterPro" id="IPR056298">
    <property type="entry name" value="AlkZ-rel"/>
</dbReference>
<keyword evidence="2" id="KW-1185">Reference proteome</keyword>